<dbReference type="GO" id="GO:0005975">
    <property type="term" value="P:carbohydrate metabolic process"/>
    <property type="evidence" value="ECO:0007669"/>
    <property type="project" value="InterPro"/>
</dbReference>
<dbReference type="PANTHER" id="PTHR34216:SF3">
    <property type="entry name" value="POLY-BETA-1,6-N-ACETYL-D-GLUCOSAMINE N-DEACETYLASE"/>
    <property type="match status" value="1"/>
</dbReference>
<dbReference type="InterPro" id="IPR011330">
    <property type="entry name" value="Glyco_hydro/deAcase_b/a-brl"/>
</dbReference>
<dbReference type="PROSITE" id="PS51257">
    <property type="entry name" value="PROKAR_LIPOPROTEIN"/>
    <property type="match status" value="1"/>
</dbReference>
<proteinExistence type="predicted"/>
<sequence>MISTKRPQTHFIICIITLLTVVFLFACQNKNLNSNNEQLDQQQQPEHLQESANLPISNSPVDSTIEETETVVSEDILRSHKVNELGQVMILMYHIIGDKEDEWERTKNNFKNDLKTLYEEGYYLVTARDFVSGNINVPLGKTPVVLTFDDGTEGHFRLIEKENGEFFVDPDCAVGIIENFAKMHPDFGSAASFYVYYPVPFRQNDRPEWRRYKYEYIINLGMEIGNHTFGHEFLNKLTDEDVQKTLVKNIQATQKLLPDYPVDTFALTYGIYPKNKELAVKGSFEGFTYHHKGVFLVGSHPAPSPYSIDFKTEAIPRIRAASVPSDFFHQWIDYFKKNPDKRFVSDGDAKTITVPESLKDQLNENNMIDKLIRTYPND</sequence>
<dbReference type="OrthoDB" id="3722973at2"/>
<dbReference type="GO" id="GO:0016810">
    <property type="term" value="F:hydrolase activity, acting on carbon-nitrogen (but not peptide) bonds"/>
    <property type="evidence" value="ECO:0007669"/>
    <property type="project" value="InterPro"/>
</dbReference>
<feature type="transmembrane region" description="Helical" evidence="3">
    <location>
        <begin position="9"/>
        <end position="26"/>
    </location>
</feature>
<feature type="domain" description="NodB homology" evidence="4">
    <location>
        <begin position="218"/>
        <end position="278"/>
    </location>
</feature>
<dbReference type="Gene3D" id="3.20.20.370">
    <property type="entry name" value="Glycoside hydrolase/deacetylase"/>
    <property type="match status" value="1"/>
</dbReference>
<reference evidence="5 6" key="1">
    <citation type="submission" date="2016-09" db="EMBL/GenBank/DDBJ databases">
        <title>Desulfuribacillus arsenicus sp. nov., an obligately anaerobic, dissimilatory arsenic- and antimonate-reducing bacterium isolated from anoxic sediments.</title>
        <authorList>
            <person name="Abin C.A."/>
            <person name="Hollibaugh J.T."/>
        </authorList>
    </citation>
    <scope>NUCLEOTIDE SEQUENCE [LARGE SCALE GENOMIC DNA]</scope>
    <source>
        <strain evidence="5 6">MLFW-2</strain>
    </source>
</reference>
<keyword evidence="3" id="KW-0472">Membrane</keyword>
<evidence type="ECO:0000259" key="4">
    <source>
        <dbReference type="Pfam" id="PF01522"/>
    </source>
</evidence>
<evidence type="ECO:0000256" key="3">
    <source>
        <dbReference type="SAM" id="Phobius"/>
    </source>
</evidence>
<dbReference type="PANTHER" id="PTHR34216">
    <property type="match status" value="1"/>
</dbReference>
<keyword evidence="2" id="KW-0732">Signal</keyword>
<protein>
    <recommendedName>
        <fullName evidence="4">NodB homology domain-containing protein</fullName>
    </recommendedName>
</protein>
<evidence type="ECO:0000313" key="5">
    <source>
        <dbReference type="EMBL" id="OEH84742.1"/>
    </source>
</evidence>
<name>A0A1E5L3N4_9FIRM</name>
<dbReference type="STRING" id="1390249.BHU72_07870"/>
<comment type="subcellular location">
    <subcellularLocation>
        <location evidence="1">Secreted</location>
    </subcellularLocation>
</comment>
<dbReference type="InterPro" id="IPR051398">
    <property type="entry name" value="Polysacch_Deacetylase"/>
</dbReference>
<dbReference type="SUPFAM" id="SSF88713">
    <property type="entry name" value="Glycoside hydrolase/deacetylase"/>
    <property type="match status" value="1"/>
</dbReference>
<keyword evidence="6" id="KW-1185">Reference proteome</keyword>
<dbReference type="AlphaFoldDB" id="A0A1E5L3N4"/>
<gene>
    <name evidence="5" type="ORF">BHU72_07870</name>
</gene>
<dbReference type="RefSeq" id="WP_069702841.1">
    <property type="nucleotide sequence ID" value="NZ_MJAT01000036.1"/>
</dbReference>
<dbReference type="EMBL" id="MJAT01000036">
    <property type="protein sequence ID" value="OEH84742.1"/>
    <property type="molecule type" value="Genomic_DNA"/>
</dbReference>
<dbReference type="Proteomes" id="UP000095255">
    <property type="component" value="Unassembled WGS sequence"/>
</dbReference>
<dbReference type="GO" id="GO:0005576">
    <property type="term" value="C:extracellular region"/>
    <property type="evidence" value="ECO:0007669"/>
    <property type="project" value="UniProtKB-SubCell"/>
</dbReference>
<accession>A0A1E5L3N4</accession>
<evidence type="ECO:0000256" key="1">
    <source>
        <dbReference type="ARBA" id="ARBA00004613"/>
    </source>
</evidence>
<evidence type="ECO:0000256" key="2">
    <source>
        <dbReference type="ARBA" id="ARBA00022729"/>
    </source>
</evidence>
<comment type="caution">
    <text evidence="5">The sequence shown here is derived from an EMBL/GenBank/DDBJ whole genome shotgun (WGS) entry which is preliminary data.</text>
</comment>
<keyword evidence="3" id="KW-1133">Transmembrane helix</keyword>
<evidence type="ECO:0000313" key="6">
    <source>
        <dbReference type="Proteomes" id="UP000095255"/>
    </source>
</evidence>
<dbReference type="InterPro" id="IPR002509">
    <property type="entry name" value="NODB_dom"/>
</dbReference>
<dbReference type="Pfam" id="PF01522">
    <property type="entry name" value="Polysacc_deac_1"/>
    <property type="match status" value="1"/>
</dbReference>
<keyword evidence="3" id="KW-0812">Transmembrane</keyword>
<organism evidence="5 6">
    <name type="scientific">Desulfuribacillus stibiiarsenatis</name>
    <dbReference type="NCBI Taxonomy" id="1390249"/>
    <lineage>
        <taxon>Bacteria</taxon>
        <taxon>Bacillati</taxon>
        <taxon>Bacillota</taxon>
        <taxon>Desulfuribacillia</taxon>
        <taxon>Desulfuribacillales</taxon>
        <taxon>Desulfuribacillaceae</taxon>
        <taxon>Desulfuribacillus</taxon>
    </lineage>
</organism>